<sequence length="162" mass="18513">MAKKMSEEQSINIDSRKLFNMGVNILVAGFIRQKPEDAKRLFKELKQGNQVQSGELTSKESGMVIPIKLELDRSEYRGQFNYPNFDVSLRTMLEKFETEARKDKELKDLRTLTNETTGGLLFNLPSGVQIGADLNVLMMAVEPLNEHLIVKLMFMNPEQFQA</sequence>
<comment type="caution">
    <text evidence="1">The sequence shown here is derived from an EMBL/GenBank/DDBJ whole genome shotgun (WGS) entry which is preliminary data.</text>
</comment>
<proteinExistence type="predicted"/>
<protein>
    <submittedName>
        <fullName evidence="1">Uncharacterized protein</fullName>
    </submittedName>
</protein>
<reference evidence="1 2" key="1">
    <citation type="submission" date="2015-10" db="EMBL/GenBank/DDBJ databases">
        <title>Metagenome-Assembled Genomes uncover a global brackish microbiome.</title>
        <authorList>
            <person name="Hugerth L.W."/>
            <person name="Larsson J."/>
            <person name="Alneberg J."/>
            <person name="Lindh M.V."/>
            <person name="Legrand C."/>
            <person name="Pinhassi J."/>
            <person name="Andersson A.F."/>
        </authorList>
    </citation>
    <scope>NUCLEOTIDE SEQUENCE [LARGE SCALE GENOMIC DNA]</scope>
    <source>
        <strain evidence="1">BACL26 MAG-121220-bin70</strain>
    </source>
</reference>
<name>A0A0R2TXQ1_9GAMM</name>
<dbReference type="AlphaFoldDB" id="A0A0R2TXQ1"/>
<evidence type="ECO:0000313" key="1">
    <source>
        <dbReference type="EMBL" id="KRO91909.1"/>
    </source>
</evidence>
<dbReference type="EMBL" id="LICA01000403">
    <property type="protein sequence ID" value="KRO91909.1"/>
    <property type="molecule type" value="Genomic_DNA"/>
</dbReference>
<accession>A0A0R2TXQ1</accession>
<dbReference type="Proteomes" id="UP000051213">
    <property type="component" value="Unassembled WGS sequence"/>
</dbReference>
<evidence type="ECO:0000313" key="2">
    <source>
        <dbReference type="Proteomes" id="UP000051213"/>
    </source>
</evidence>
<gene>
    <name evidence="1" type="ORF">ABS24_04875</name>
</gene>
<organism evidence="1 2">
    <name type="scientific">SAR92 bacterium BACL26 MAG-121220-bin70</name>
    <dbReference type="NCBI Taxonomy" id="1655626"/>
    <lineage>
        <taxon>Bacteria</taxon>
        <taxon>Pseudomonadati</taxon>
        <taxon>Pseudomonadota</taxon>
        <taxon>Gammaproteobacteria</taxon>
        <taxon>Cellvibrionales</taxon>
        <taxon>Porticoccaceae</taxon>
        <taxon>SAR92 clade</taxon>
    </lineage>
</organism>